<accession>A0ACC1SX85</accession>
<reference evidence="1" key="1">
    <citation type="submission" date="2022-08" db="EMBL/GenBank/DDBJ databases">
        <title>Genome Sequence of Fusarium decemcellulare.</title>
        <authorList>
            <person name="Buettner E."/>
        </authorList>
    </citation>
    <scope>NUCLEOTIDE SEQUENCE</scope>
    <source>
        <strain evidence="1">Babe19</strain>
    </source>
</reference>
<sequence length="280" mass="31544">MDAQENDGGLIFSQDLSDSLRLDAQHLLWRLHNGYALHPGINKTEHMSIADIGTGTGIWLFDLAQELPKTATLHGYDISVNRYPPRDLWPENVELDLMDSLHDPPERLVGKYDVVHMRMWAGTLKTQDVDVLIRNAIKLLRPGGYLQWEETNLTDLHIRGQVARDFEHQASELLASAGFDYSWVFGLSRSLESRGLAVLSQTLGQFRPGLIHLCTNTHLLALREIFESIKKKSSPNVALMDACDSGLTNLILCHNGELVYNWGPLSLLAQKSHQVWSKDD</sequence>
<organism evidence="1 2">
    <name type="scientific">Fusarium decemcellulare</name>
    <dbReference type="NCBI Taxonomy" id="57161"/>
    <lineage>
        <taxon>Eukaryota</taxon>
        <taxon>Fungi</taxon>
        <taxon>Dikarya</taxon>
        <taxon>Ascomycota</taxon>
        <taxon>Pezizomycotina</taxon>
        <taxon>Sordariomycetes</taxon>
        <taxon>Hypocreomycetidae</taxon>
        <taxon>Hypocreales</taxon>
        <taxon>Nectriaceae</taxon>
        <taxon>Fusarium</taxon>
        <taxon>Fusarium decemcellulare species complex</taxon>
    </lineage>
</organism>
<dbReference type="EMBL" id="JANRMS010000055">
    <property type="protein sequence ID" value="KAJ3548200.1"/>
    <property type="molecule type" value="Genomic_DNA"/>
</dbReference>
<evidence type="ECO:0000313" key="2">
    <source>
        <dbReference type="Proteomes" id="UP001148629"/>
    </source>
</evidence>
<protein>
    <submittedName>
        <fullName evidence="1">Uncharacterized protein</fullName>
    </submittedName>
</protein>
<comment type="caution">
    <text evidence="1">The sequence shown here is derived from an EMBL/GenBank/DDBJ whole genome shotgun (WGS) entry which is preliminary data.</text>
</comment>
<proteinExistence type="predicted"/>
<dbReference type="Proteomes" id="UP001148629">
    <property type="component" value="Unassembled WGS sequence"/>
</dbReference>
<name>A0ACC1SX85_9HYPO</name>
<evidence type="ECO:0000313" key="1">
    <source>
        <dbReference type="EMBL" id="KAJ3548200.1"/>
    </source>
</evidence>
<keyword evidence="2" id="KW-1185">Reference proteome</keyword>
<gene>
    <name evidence="1" type="ORF">NM208_g1121</name>
</gene>